<dbReference type="Proteomes" id="UP000285138">
    <property type="component" value="Unassembled WGS sequence"/>
</dbReference>
<dbReference type="PANTHER" id="PTHR33279:SF6">
    <property type="entry name" value="SULFUR CARRIER PROTEIN YEDF-RELATED"/>
    <property type="match status" value="1"/>
</dbReference>
<evidence type="ECO:0000313" key="4">
    <source>
        <dbReference type="Proteomes" id="UP000285138"/>
    </source>
</evidence>
<dbReference type="PANTHER" id="PTHR33279">
    <property type="entry name" value="SULFUR CARRIER PROTEIN YEDF-RELATED"/>
    <property type="match status" value="1"/>
</dbReference>
<sequence length="73" mass="8344">MATYFLDALGDMCPIPALKAEKKLKELKEGDILIVESDHSCAMTSIPNHLKKRKYKITIEEVEEGIWQIKIVK</sequence>
<dbReference type="Pfam" id="PF01206">
    <property type="entry name" value="TusA"/>
    <property type="match status" value="1"/>
</dbReference>
<name>A0A424YHU0_9FIRM</name>
<feature type="domain" description="UPF0033" evidence="2">
    <location>
        <begin position="6"/>
        <end position="30"/>
    </location>
</feature>
<dbReference type="InterPro" id="IPR001455">
    <property type="entry name" value="TusA-like"/>
</dbReference>
<dbReference type="GO" id="GO:0016740">
    <property type="term" value="F:transferase activity"/>
    <property type="evidence" value="ECO:0007669"/>
    <property type="project" value="UniProtKB-KW"/>
</dbReference>
<protein>
    <submittedName>
        <fullName evidence="3">Sulfurtransferase TusA family protein</fullName>
    </submittedName>
</protein>
<gene>
    <name evidence="3" type="ORF">D5R97_01565</name>
</gene>
<dbReference type="CDD" id="cd00291">
    <property type="entry name" value="SirA_YedF_YeeD"/>
    <property type="match status" value="1"/>
</dbReference>
<keyword evidence="3" id="KW-0808">Transferase</keyword>
<reference evidence="3 4" key="1">
    <citation type="submission" date="2018-08" db="EMBL/GenBank/DDBJ databases">
        <title>The metabolism and importance of syntrophic acetate oxidation coupled to methane or sulfide production in haloalkaline environments.</title>
        <authorList>
            <person name="Timmers P.H.A."/>
            <person name="Vavourakis C.D."/>
            <person name="Sorokin D.Y."/>
            <person name="Sinninghe Damste J.S."/>
            <person name="Muyzer G."/>
            <person name="Stams A.J.M."/>
            <person name="Plugge C.M."/>
        </authorList>
    </citation>
    <scope>NUCLEOTIDE SEQUENCE [LARGE SCALE GENOMIC DNA]</scope>
    <source>
        <strain evidence="3">MSAO_Bac1</strain>
    </source>
</reference>
<dbReference type="EMBL" id="QZAA01000053">
    <property type="protein sequence ID" value="RQD77828.1"/>
    <property type="molecule type" value="Genomic_DNA"/>
</dbReference>
<comment type="similarity">
    <text evidence="1">Belongs to the sulfur carrier protein TusA family.</text>
</comment>
<dbReference type="PROSITE" id="PS01148">
    <property type="entry name" value="UPF0033"/>
    <property type="match status" value="1"/>
</dbReference>
<evidence type="ECO:0000313" key="3">
    <source>
        <dbReference type="EMBL" id="RQD77828.1"/>
    </source>
</evidence>
<proteinExistence type="inferred from homology"/>
<organism evidence="3 4">
    <name type="scientific">Candidatus Syntrophonatronum acetioxidans</name>
    <dbReference type="NCBI Taxonomy" id="1795816"/>
    <lineage>
        <taxon>Bacteria</taxon>
        <taxon>Bacillati</taxon>
        <taxon>Bacillota</taxon>
        <taxon>Clostridia</taxon>
        <taxon>Eubacteriales</taxon>
        <taxon>Syntrophomonadaceae</taxon>
        <taxon>Candidatus Syntrophonatronum</taxon>
    </lineage>
</organism>
<dbReference type="InterPro" id="IPR036868">
    <property type="entry name" value="TusA-like_sf"/>
</dbReference>
<evidence type="ECO:0000256" key="1">
    <source>
        <dbReference type="ARBA" id="ARBA00008984"/>
    </source>
</evidence>
<dbReference type="SUPFAM" id="SSF64307">
    <property type="entry name" value="SirA-like"/>
    <property type="match status" value="1"/>
</dbReference>
<dbReference type="Gene3D" id="3.30.110.40">
    <property type="entry name" value="TusA-like domain"/>
    <property type="match status" value="1"/>
</dbReference>
<accession>A0A424YHU0</accession>
<evidence type="ECO:0000259" key="2">
    <source>
        <dbReference type="PROSITE" id="PS01148"/>
    </source>
</evidence>
<dbReference type="AlphaFoldDB" id="A0A424YHU0"/>
<comment type="caution">
    <text evidence="3">The sequence shown here is derived from an EMBL/GenBank/DDBJ whole genome shotgun (WGS) entry which is preliminary data.</text>
</comment>